<proteinExistence type="predicted"/>
<dbReference type="PANTHER" id="PTHR33223:SF10">
    <property type="entry name" value="AMINOTRANSFERASE-LIKE PLANT MOBILE DOMAIN-CONTAINING PROTEIN"/>
    <property type="match status" value="1"/>
</dbReference>
<protein>
    <recommendedName>
        <fullName evidence="2">Retrotransposon gag domain-containing protein</fullName>
    </recommendedName>
</protein>
<feature type="domain" description="Retrotransposon gag" evidence="2">
    <location>
        <begin position="67"/>
        <end position="157"/>
    </location>
</feature>
<dbReference type="AlphaFoldDB" id="A0A6J5UT20"/>
<evidence type="ECO:0000259" key="2">
    <source>
        <dbReference type="Pfam" id="PF03732"/>
    </source>
</evidence>
<accession>A0A6J5UT20</accession>
<reference evidence="3 4" key="1">
    <citation type="submission" date="2020-05" db="EMBL/GenBank/DDBJ databases">
        <authorList>
            <person name="Campoy J."/>
            <person name="Schneeberger K."/>
            <person name="Spophaly S."/>
        </authorList>
    </citation>
    <scope>NUCLEOTIDE SEQUENCE [LARGE SCALE GENOMIC DNA]</scope>
    <source>
        <strain evidence="3">PruArmRojPasFocal</strain>
    </source>
</reference>
<sequence>MPRGPEFTKKEIPLPYTRDLLHVRVVGDSKASKIPLYDEMTDPYDHLDNFRYAMEGRDANGATKCCLFLTTLKGPTTSWFKRLTLEFISSFAKLRKVFLERYMIISNRMYTANDLSTIKQRLDEKLRDYITRFNNEYARCKGCDEATAHNALMGGLQGGDFYFSLTRNPPETYKDLIREATCYSRAEQLNLARKATTRSVSEAHVSYQPRDKRPNNYAYD</sequence>
<dbReference type="PANTHER" id="PTHR33223">
    <property type="entry name" value="CCHC-TYPE DOMAIN-CONTAINING PROTEIN"/>
    <property type="match status" value="1"/>
</dbReference>
<dbReference type="InterPro" id="IPR005162">
    <property type="entry name" value="Retrotrans_gag_dom"/>
</dbReference>
<dbReference type="Pfam" id="PF03732">
    <property type="entry name" value="Retrotrans_gag"/>
    <property type="match status" value="1"/>
</dbReference>
<dbReference type="EMBL" id="CAEKDK010000004">
    <property type="protein sequence ID" value="CAB4278424.1"/>
    <property type="molecule type" value="Genomic_DNA"/>
</dbReference>
<evidence type="ECO:0000313" key="4">
    <source>
        <dbReference type="Proteomes" id="UP000507222"/>
    </source>
</evidence>
<evidence type="ECO:0000256" key="1">
    <source>
        <dbReference type="SAM" id="MobiDB-lite"/>
    </source>
</evidence>
<gene>
    <name evidence="3" type="ORF">CURHAP_LOCUS29301</name>
</gene>
<feature type="region of interest" description="Disordered" evidence="1">
    <location>
        <begin position="200"/>
        <end position="220"/>
    </location>
</feature>
<dbReference type="Proteomes" id="UP000507222">
    <property type="component" value="Unassembled WGS sequence"/>
</dbReference>
<name>A0A6J5UT20_PRUAR</name>
<organism evidence="3 4">
    <name type="scientific">Prunus armeniaca</name>
    <name type="common">Apricot</name>
    <name type="synonym">Armeniaca vulgaris</name>
    <dbReference type="NCBI Taxonomy" id="36596"/>
    <lineage>
        <taxon>Eukaryota</taxon>
        <taxon>Viridiplantae</taxon>
        <taxon>Streptophyta</taxon>
        <taxon>Embryophyta</taxon>
        <taxon>Tracheophyta</taxon>
        <taxon>Spermatophyta</taxon>
        <taxon>Magnoliopsida</taxon>
        <taxon>eudicotyledons</taxon>
        <taxon>Gunneridae</taxon>
        <taxon>Pentapetalae</taxon>
        <taxon>rosids</taxon>
        <taxon>fabids</taxon>
        <taxon>Rosales</taxon>
        <taxon>Rosaceae</taxon>
        <taxon>Amygdaloideae</taxon>
        <taxon>Amygdaleae</taxon>
        <taxon>Prunus</taxon>
    </lineage>
</organism>
<evidence type="ECO:0000313" key="3">
    <source>
        <dbReference type="EMBL" id="CAB4278424.1"/>
    </source>
</evidence>